<protein>
    <submittedName>
        <fullName evidence="5">10705_t:CDS:1</fullName>
    </submittedName>
</protein>
<dbReference type="Proteomes" id="UP001153678">
    <property type="component" value="Unassembled WGS sequence"/>
</dbReference>
<evidence type="ECO:0000313" key="6">
    <source>
        <dbReference type="Proteomes" id="UP001153678"/>
    </source>
</evidence>
<reference evidence="5" key="1">
    <citation type="submission" date="2022-08" db="EMBL/GenBank/DDBJ databases">
        <authorList>
            <person name="Kallberg Y."/>
            <person name="Tangrot J."/>
            <person name="Rosling A."/>
        </authorList>
    </citation>
    <scope>NUCLEOTIDE SEQUENCE</scope>
    <source>
        <strain evidence="5">Wild A</strain>
    </source>
</reference>
<keyword evidence="1" id="KW-0540">Nuclease</keyword>
<proteinExistence type="predicted"/>
<keyword evidence="2" id="KW-0269">Exonuclease</keyword>
<dbReference type="SUPFAM" id="SSF56281">
    <property type="entry name" value="Metallo-hydrolase/oxidoreductase"/>
    <property type="match status" value="1"/>
</dbReference>
<evidence type="ECO:0000256" key="2">
    <source>
        <dbReference type="ARBA" id="ARBA00022839"/>
    </source>
</evidence>
<dbReference type="PANTHER" id="PTHR43694:SF1">
    <property type="entry name" value="RIBONUCLEASE J"/>
    <property type="match status" value="1"/>
</dbReference>
<feature type="domain" description="Metallo-beta-lactamase" evidence="4">
    <location>
        <begin position="17"/>
        <end position="195"/>
    </location>
</feature>
<dbReference type="GO" id="GO:0003723">
    <property type="term" value="F:RNA binding"/>
    <property type="evidence" value="ECO:0007669"/>
    <property type="project" value="UniProtKB-KW"/>
</dbReference>
<dbReference type="InterPro" id="IPR036866">
    <property type="entry name" value="RibonucZ/Hydroxyglut_hydro"/>
</dbReference>
<dbReference type="Gene3D" id="3.60.15.10">
    <property type="entry name" value="Ribonuclease Z/Hydroxyacylglutathione hydrolase-like"/>
    <property type="match status" value="1"/>
</dbReference>
<accession>A0A9W4SCP6</accession>
<dbReference type="PANTHER" id="PTHR43694">
    <property type="entry name" value="RIBONUCLEASE J"/>
    <property type="match status" value="1"/>
</dbReference>
<dbReference type="Pfam" id="PF22505">
    <property type="entry name" value="RNase_J_b_CASP"/>
    <property type="match status" value="1"/>
</dbReference>
<evidence type="ECO:0000259" key="4">
    <source>
        <dbReference type="SMART" id="SM00849"/>
    </source>
</evidence>
<sequence length="235" mass="25821">MDSNLKVFALGGLHEVGKNCYVLEKNGDIIIVDCGIKFLNNNNLADGTVPNFAYLLENRSKIKGLFITHGHEDHIGGIPSLLQLIPTIPIYGSEFSISLLKKKIRGGTTISATIFHDEPITTGEFRVDFFRVTHSIPEKFDLVKLAETGKRGVDLLLSDSTNAEVEGTTPSEAKVVKRLENIITEATGRVIITSFASNVYRLKKVIEIAKKTSKKIVLLGSSLLRMIEVINKASL</sequence>
<dbReference type="SMART" id="SM00849">
    <property type="entry name" value="Lactamase_B"/>
    <property type="match status" value="1"/>
</dbReference>
<comment type="caution">
    <text evidence="5">The sequence shown here is derived from an EMBL/GenBank/DDBJ whole genome shotgun (WGS) entry which is preliminary data.</text>
</comment>
<evidence type="ECO:0000313" key="5">
    <source>
        <dbReference type="EMBL" id="CAI2162425.1"/>
    </source>
</evidence>
<dbReference type="InterPro" id="IPR055132">
    <property type="entry name" value="RNase_J_b_CASP"/>
</dbReference>
<evidence type="ECO:0000256" key="3">
    <source>
        <dbReference type="ARBA" id="ARBA00022884"/>
    </source>
</evidence>
<dbReference type="EMBL" id="CAMKVN010000036">
    <property type="protein sequence ID" value="CAI2162425.1"/>
    <property type="molecule type" value="Genomic_DNA"/>
</dbReference>
<dbReference type="AlphaFoldDB" id="A0A9W4SCP6"/>
<dbReference type="InterPro" id="IPR001279">
    <property type="entry name" value="Metallo-B-lactamas"/>
</dbReference>
<keyword evidence="6" id="KW-1185">Reference proteome</keyword>
<dbReference type="GO" id="GO:0004527">
    <property type="term" value="F:exonuclease activity"/>
    <property type="evidence" value="ECO:0007669"/>
    <property type="project" value="UniProtKB-KW"/>
</dbReference>
<keyword evidence="2" id="KW-0378">Hydrolase</keyword>
<dbReference type="InterPro" id="IPR042173">
    <property type="entry name" value="RNase_J_2"/>
</dbReference>
<gene>
    <name evidence="5" type="ORF">FWILDA_LOCUS553</name>
</gene>
<name>A0A9W4SCP6_9GLOM</name>
<evidence type="ECO:0000256" key="1">
    <source>
        <dbReference type="ARBA" id="ARBA00022722"/>
    </source>
</evidence>
<organism evidence="5 6">
    <name type="scientific">Funneliformis geosporum</name>
    <dbReference type="NCBI Taxonomy" id="1117311"/>
    <lineage>
        <taxon>Eukaryota</taxon>
        <taxon>Fungi</taxon>
        <taxon>Fungi incertae sedis</taxon>
        <taxon>Mucoromycota</taxon>
        <taxon>Glomeromycotina</taxon>
        <taxon>Glomeromycetes</taxon>
        <taxon>Glomerales</taxon>
        <taxon>Glomeraceae</taxon>
        <taxon>Funneliformis</taxon>
    </lineage>
</organism>
<dbReference type="CDD" id="cd07714">
    <property type="entry name" value="RNaseJ_MBL-fold"/>
    <property type="match status" value="1"/>
</dbReference>
<dbReference type="Gene3D" id="3.40.50.10710">
    <property type="entry name" value="Metallo-hydrolase/oxidoreductase"/>
    <property type="match status" value="1"/>
</dbReference>
<dbReference type="Pfam" id="PF00753">
    <property type="entry name" value="Lactamase_B"/>
    <property type="match status" value="1"/>
</dbReference>
<keyword evidence="3" id="KW-0694">RNA-binding</keyword>
<dbReference type="OrthoDB" id="2414048at2759"/>